<dbReference type="PANTHER" id="PTHR12243:SF69">
    <property type="entry name" value="SI:CH73-59F11.3"/>
    <property type="match status" value="1"/>
</dbReference>
<evidence type="ECO:0000259" key="2">
    <source>
        <dbReference type="PROSITE" id="PS51029"/>
    </source>
</evidence>
<dbReference type="InterPro" id="IPR039353">
    <property type="entry name" value="TF_Adf1"/>
</dbReference>
<evidence type="ECO:0000313" key="3">
    <source>
        <dbReference type="EMBL" id="EDW04170.1"/>
    </source>
</evidence>
<sequence length="502" mass="58383">MNDVELIRLIQIYPILYDKDSARSAKNAASKDAAWKTISMKLGASERACITRWKSIRDRFGKEFRRFQEDPDSPTYWDMFPHLLFLKDHYKHGLVKHESLDGMKFMPSRRKPRRSRLEDRDKRPRDEEFEEEREDIELCQQLIQLVKQHPVLYDRHEIRNSKNLSAKNEAWRAISESLNVSEQLIYNRWKKLRDRFAREYRNHQINQAAPITWRYFNDLLFLGRHFRKGIPLIIANIKKRGRPPKCLAANRSDSSTMTSNEQIWSADSPFSSDNEADELEDEIQYEYQDQDQDGEDFDDYVQMEEEDEEEEEQLMQPIEHEQQLDVSTTMDESELEQTSTANSSAAAAALIENVIEETDSISAEKLMDTVISNMETVLQQSKDCLHVLQQPTQTKNSLLNKVQMLLDGLNPEQRKLAERKILHFLCECQIKTLDGVEIEDVVTRPVFRSGQPRLAQYSQRWVTPTLPVDADGPGVYGHDVPALPAMGLHGFELPIALIVVDD</sequence>
<dbReference type="EMBL" id="CH916368">
    <property type="protein sequence ID" value="EDW04170.1"/>
    <property type="molecule type" value="Genomic_DNA"/>
</dbReference>
<dbReference type="OrthoDB" id="6081971at2759"/>
<feature type="domain" description="MADF" evidence="2">
    <location>
        <begin position="5"/>
        <end position="91"/>
    </location>
</feature>
<name>B4JCD7_DROGR</name>
<feature type="domain" description="MADF" evidence="2">
    <location>
        <begin position="141"/>
        <end position="227"/>
    </location>
</feature>
<dbReference type="InterPro" id="IPR006578">
    <property type="entry name" value="MADF-dom"/>
</dbReference>
<dbReference type="Pfam" id="PF10545">
    <property type="entry name" value="MADF_DNA_bdg"/>
    <property type="match status" value="2"/>
</dbReference>
<dbReference type="Proteomes" id="UP000001070">
    <property type="component" value="Unassembled WGS sequence"/>
</dbReference>
<accession>B4JCD7</accession>
<dbReference type="GO" id="GO:0006357">
    <property type="term" value="P:regulation of transcription by RNA polymerase II"/>
    <property type="evidence" value="ECO:0007669"/>
    <property type="project" value="TreeGrafter"/>
</dbReference>
<reference evidence="3 4" key="1">
    <citation type="journal article" date="2007" name="Nature">
        <title>Evolution of genes and genomes on the Drosophila phylogeny.</title>
        <authorList>
            <consortium name="Drosophila 12 Genomes Consortium"/>
            <person name="Clark A.G."/>
            <person name="Eisen M.B."/>
            <person name="Smith D.R."/>
            <person name="Bergman C.M."/>
            <person name="Oliver B."/>
            <person name="Markow T.A."/>
            <person name="Kaufman T.C."/>
            <person name="Kellis M."/>
            <person name="Gelbart W."/>
            <person name="Iyer V.N."/>
            <person name="Pollard D.A."/>
            <person name="Sackton T.B."/>
            <person name="Larracuente A.M."/>
            <person name="Singh N.D."/>
            <person name="Abad J.P."/>
            <person name="Abt D.N."/>
            <person name="Adryan B."/>
            <person name="Aguade M."/>
            <person name="Akashi H."/>
            <person name="Anderson W.W."/>
            <person name="Aquadro C.F."/>
            <person name="Ardell D.H."/>
            <person name="Arguello R."/>
            <person name="Artieri C.G."/>
            <person name="Barbash D.A."/>
            <person name="Barker D."/>
            <person name="Barsanti P."/>
            <person name="Batterham P."/>
            <person name="Batzoglou S."/>
            <person name="Begun D."/>
            <person name="Bhutkar A."/>
            <person name="Blanco E."/>
            <person name="Bosak S.A."/>
            <person name="Bradley R.K."/>
            <person name="Brand A.D."/>
            <person name="Brent M.R."/>
            <person name="Brooks A.N."/>
            <person name="Brown R.H."/>
            <person name="Butlin R.K."/>
            <person name="Caggese C."/>
            <person name="Calvi B.R."/>
            <person name="Bernardo de Carvalho A."/>
            <person name="Caspi A."/>
            <person name="Castrezana S."/>
            <person name="Celniker S.E."/>
            <person name="Chang J.L."/>
            <person name="Chapple C."/>
            <person name="Chatterji S."/>
            <person name="Chinwalla A."/>
            <person name="Civetta A."/>
            <person name="Clifton S.W."/>
            <person name="Comeron J.M."/>
            <person name="Costello J.C."/>
            <person name="Coyne J.A."/>
            <person name="Daub J."/>
            <person name="David R.G."/>
            <person name="Delcher A.L."/>
            <person name="Delehaunty K."/>
            <person name="Do C.B."/>
            <person name="Ebling H."/>
            <person name="Edwards K."/>
            <person name="Eickbush T."/>
            <person name="Evans J.D."/>
            <person name="Filipski A."/>
            <person name="Findeiss S."/>
            <person name="Freyhult E."/>
            <person name="Fulton L."/>
            <person name="Fulton R."/>
            <person name="Garcia A.C."/>
            <person name="Gardiner A."/>
            <person name="Garfield D.A."/>
            <person name="Garvin B.E."/>
            <person name="Gibson G."/>
            <person name="Gilbert D."/>
            <person name="Gnerre S."/>
            <person name="Godfrey J."/>
            <person name="Good R."/>
            <person name="Gotea V."/>
            <person name="Gravely B."/>
            <person name="Greenberg A.J."/>
            <person name="Griffiths-Jones S."/>
            <person name="Gross S."/>
            <person name="Guigo R."/>
            <person name="Gustafson E.A."/>
            <person name="Haerty W."/>
            <person name="Hahn M.W."/>
            <person name="Halligan D.L."/>
            <person name="Halpern A.L."/>
            <person name="Halter G.M."/>
            <person name="Han M.V."/>
            <person name="Heger A."/>
            <person name="Hillier L."/>
            <person name="Hinrichs A.S."/>
            <person name="Holmes I."/>
            <person name="Hoskins R.A."/>
            <person name="Hubisz M.J."/>
            <person name="Hultmark D."/>
            <person name="Huntley M.A."/>
            <person name="Jaffe D.B."/>
            <person name="Jagadeeshan S."/>
            <person name="Jeck W.R."/>
            <person name="Johnson J."/>
            <person name="Jones C.D."/>
            <person name="Jordan W.C."/>
            <person name="Karpen G.H."/>
            <person name="Kataoka E."/>
            <person name="Keightley P.D."/>
            <person name="Kheradpour P."/>
            <person name="Kirkness E.F."/>
            <person name="Koerich L.B."/>
            <person name="Kristiansen K."/>
            <person name="Kudrna D."/>
            <person name="Kulathinal R.J."/>
            <person name="Kumar S."/>
            <person name="Kwok R."/>
            <person name="Lander E."/>
            <person name="Langley C.H."/>
            <person name="Lapoint R."/>
            <person name="Lazzaro B.P."/>
            <person name="Lee S.J."/>
            <person name="Levesque L."/>
            <person name="Li R."/>
            <person name="Lin C.F."/>
            <person name="Lin M.F."/>
            <person name="Lindblad-Toh K."/>
            <person name="Llopart A."/>
            <person name="Long M."/>
            <person name="Low L."/>
            <person name="Lozovsky E."/>
            <person name="Lu J."/>
            <person name="Luo M."/>
            <person name="Machado C.A."/>
            <person name="Makalowski W."/>
            <person name="Marzo M."/>
            <person name="Matsuda M."/>
            <person name="Matzkin L."/>
            <person name="McAllister B."/>
            <person name="McBride C.S."/>
            <person name="McKernan B."/>
            <person name="McKernan K."/>
            <person name="Mendez-Lago M."/>
            <person name="Minx P."/>
            <person name="Mollenhauer M.U."/>
            <person name="Montooth K."/>
            <person name="Mount S.M."/>
            <person name="Mu X."/>
            <person name="Myers E."/>
            <person name="Negre B."/>
            <person name="Newfeld S."/>
            <person name="Nielsen R."/>
            <person name="Noor M.A."/>
            <person name="O'Grady P."/>
            <person name="Pachter L."/>
            <person name="Papaceit M."/>
            <person name="Parisi M.J."/>
            <person name="Parisi M."/>
            <person name="Parts L."/>
            <person name="Pedersen J.S."/>
            <person name="Pesole G."/>
            <person name="Phillippy A.M."/>
            <person name="Ponting C.P."/>
            <person name="Pop M."/>
            <person name="Porcelli D."/>
            <person name="Powell J.R."/>
            <person name="Prohaska S."/>
            <person name="Pruitt K."/>
            <person name="Puig M."/>
            <person name="Quesneville H."/>
            <person name="Ram K.R."/>
            <person name="Rand D."/>
            <person name="Rasmussen M.D."/>
            <person name="Reed L.K."/>
            <person name="Reenan R."/>
            <person name="Reily A."/>
            <person name="Remington K.A."/>
            <person name="Rieger T.T."/>
            <person name="Ritchie M.G."/>
            <person name="Robin C."/>
            <person name="Rogers Y.H."/>
            <person name="Rohde C."/>
            <person name="Rozas J."/>
            <person name="Rubenfield M.J."/>
            <person name="Ruiz A."/>
            <person name="Russo S."/>
            <person name="Salzberg S.L."/>
            <person name="Sanchez-Gracia A."/>
            <person name="Saranga D.J."/>
            <person name="Sato H."/>
            <person name="Schaeffer S.W."/>
            <person name="Schatz M.C."/>
            <person name="Schlenke T."/>
            <person name="Schwartz R."/>
            <person name="Segarra C."/>
            <person name="Singh R.S."/>
            <person name="Sirot L."/>
            <person name="Sirota M."/>
            <person name="Sisneros N.B."/>
            <person name="Smith C.D."/>
            <person name="Smith T.F."/>
            <person name="Spieth J."/>
            <person name="Stage D.E."/>
            <person name="Stark A."/>
            <person name="Stephan W."/>
            <person name="Strausberg R.L."/>
            <person name="Strempel S."/>
            <person name="Sturgill D."/>
            <person name="Sutton G."/>
            <person name="Sutton G.G."/>
            <person name="Tao W."/>
            <person name="Teichmann S."/>
            <person name="Tobari Y.N."/>
            <person name="Tomimura Y."/>
            <person name="Tsolas J.M."/>
            <person name="Valente V.L."/>
            <person name="Venter E."/>
            <person name="Venter J.C."/>
            <person name="Vicario S."/>
            <person name="Vieira F.G."/>
            <person name="Vilella A.J."/>
            <person name="Villasante A."/>
            <person name="Walenz B."/>
            <person name="Wang J."/>
            <person name="Wasserman M."/>
            <person name="Watts T."/>
            <person name="Wilson D."/>
            <person name="Wilson R.K."/>
            <person name="Wing R.A."/>
            <person name="Wolfner M.F."/>
            <person name="Wong A."/>
            <person name="Wong G.K."/>
            <person name="Wu C.I."/>
            <person name="Wu G."/>
            <person name="Yamamoto D."/>
            <person name="Yang H.P."/>
            <person name="Yang S.P."/>
            <person name="Yorke J.A."/>
            <person name="Yoshida K."/>
            <person name="Zdobnov E."/>
            <person name="Zhang P."/>
            <person name="Zhang Y."/>
            <person name="Zimin A.V."/>
            <person name="Baldwin J."/>
            <person name="Abdouelleil A."/>
            <person name="Abdulkadir J."/>
            <person name="Abebe A."/>
            <person name="Abera B."/>
            <person name="Abreu J."/>
            <person name="Acer S.C."/>
            <person name="Aftuck L."/>
            <person name="Alexander A."/>
            <person name="An P."/>
            <person name="Anderson E."/>
            <person name="Anderson S."/>
            <person name="Arachi H."/>
            <person name="Azer M."/>
            <person name="Bachantsang P."/>
            <person name="Barry A."/>
            <person name="Bayul T."/>
            <person name="Berlin A."/>
            <person name="Bessette D."/>
            <person name="Bloom T."/>
            <person name="Blye J."/>
            <person name="Boguslavskiy L."/>
            <person name="Bonnet C."/>
            <person name="Boukhgalter B."/>
            <person name="Bourzgui I."/>
            <person name="Brown A."/>
            <person name="Cahill P."/>
            <person name="Channer S."/>
            <person name="Cheshatsang Y."/>
            <person name="Chuda L."/>
            <person name="Citroen M."/>
            <person name="Collymore A."/>
            <person name="Cooke P."/>
            <person name="Costello M."/>
            <person name="D'Aco K."/>
            <person name="Daza R."/>
            <person name="De Haan G."/>
            <person name="DeGray S."/>
            <person name="DeMaso C."/>
            <person name="Dhargay N."/>
            <person name="Dooley K."/>
            <person name="Dooley E."/>
            <person name="Doricent M."/>
            <person name="Dorje P."/>
            <person name="Dorjee K."/>
            <person name="Dupes A."/>
            <person name="Elong R."/>
            <person name="Falk J."/>
            <person name="Farina A."/>
            <person name="Faro S."/>
            <person name="Ferguson D."/>
            <person name="Fisher S."/>
            <person name="Foley C.D."/>
            <person name="Franke A."/>
            <person name="Friedrich D."/>
            <person name="Gadbois L."/>
            <person name="Gearin G."/>
            <person name="Gearin C.R."/>
            <person name="Giannoukos G."/>
            <person name="Goode T."/>
            <person name="Graham J."/>
            <person name="Grandbois E."/>
            <person name="Grewal S."/>
            <person name="Gyaltsen K."/>
            <person name="Hafez N."/>
            <person name="Hagos B."/>
            <person name="Hall J."/>
            <person name="Henson C."/>
            <person name="Hollinger A."/>
            <person name="Honan T."/>
            <person name="Huard M.D."/>
            <person name="Hughes L."/>
            <person name="Hurhula B."/>
            <person name="Husby M.E."/>
            <person name="Kamat A."/>
            <person name="Kanga B."/>
            <person name="Kashin S."/>
            <person name="Khazanovich D."/>
            <person name="Kisner P."/>
            <person name="Lance K."/>
            <person name="Lara M."/>
            <person name="Lee W."/>
            <person name="Lennon N."/>
            <person name="Letendre F."/>
            <person name="LeVine R."/>
            <person name="Lipovsky A."/>
            <person name="Liu X."/>
            <person name="Liu J."/>
            <person name="Liu S."/>
            <person name="Lokyitsang T."/>
            <person name="Lokyitsang Y."/>
            <person name="Lubonja R."/>
            <person name="Lui A."/>
            <person name="MacDonald P."/>
            <person name="Magnisalis V."/>
            <person name="Maru K."/>
            <person name="Matthews C."/>
            <person name="McCusker W."/>
            <person name="McDonough S."/>
            <person name="Mehta T."/>
            <person name="Meldrim J."/>
            <person name="Meneus L."/>
            <person name="Mihai O."/>
            <person name="Mihalev A."/>
            <person name="Mihova T."/>
            <person name="Mittelman R."/>
            <person name="Mlenga V."/>
            <person name="Montmayeur A."/>
            <person name="Mulrain L."/>
            <person name="Navidi A."/>
            <person name="Naylor J."/>
            <person name="Negash T."/>
            <person name="Nguyen T."/>
            <person name="Nguyen N."/>
            <person name="Nicol R."/>
            <person name="Norbu C."/>
            <person name="Norbu N."/>
            <person name="Novod N."/>
            <person name="O'Neill B."/>
            <person name="Osman S."/>
            <person name="Markiewicz E."/>
            <person name="Oyono O.L."/>
            <person name="Patti C."/>
            <person name="Phunkhang P."/>
            <person name="Pierre F."/>
            <person name="Priest M."/>
            <person name="Raghuraman S."/>
            <person name="Rege F."/>
            <person name="Reyes R."/>
            <person name="Rise C."/>
            <person name="Rogov P."/>
            <person name="Ross K."/>
            <person name="Ryan E."/>
            <person name="Settipalli S."/>
            <person name="Shea T."/>
            <person name="Sherpa N."/>
            <person name="Shi L."/>
            <person name="Shih D."/>
            <person name="Sparrow T."/>
            <person name="Spaulding J."/>
            <person name="Stalker J."/>
            <person name="Stange-Thomann N."/>
            <person name="Stavropoulos S."/>
            <person name="Stone C."/>
            <person name="Strader C."/>
            <person name="Tesfaye S."/>
            <person name="Thomson T."/>
            <person name="Thoulutsang Y."/>
            <person name="Thoulutsang D."/>
            <person name="Topham K."/>
            <person name="Topping I."/>
            <person name="Tsamla T."/>
            <person name="Vassiliev H."/>
            <person name="Vo A."/>
            <person name="Wangchuk T."/>
            <person name="Wangdi T."/>
            <person name="Weiand M."/>
            <person name="Wilkinson J."/>
            <person name="Wilson A."/>
            <person name="Yadav S."/>
            <person name="Young G."/>
            <person name="Yu Q."/>
            <person name="Zembek L."/>
            <person name="Zhong D."/>
            <person name="Zimmer A."/>
            <person name="Zwirko Z."/>
            <person name="Jaffe D.B."/>
            <person name="Alvarez P."/>
            <person name="Brockman W."/>
            <person name="Butler J."/>
            <person name="Chin C."/>
            <person name="Gnerre S."/>
            <person name="Grabherr M."/>
            <person name="Kleber M."/>
            <person name="Mauceli E."/>
            <person name="MacCallum I."/>
        </authorList>
    </citation>
    <scope>NUCLEOTIDE SEQUENCE [LARGE SCALE GENOMIC DNA]</scope>
    <source>
        <strain evidence="4">Tucson 15287-2541.00</strain>
    </source>
</reference>
<dbReference type="SMART" id="SM00595">
    <property type="entry name" value="MADF"/>
    <property type="match status" value="2"/>
</dbReference>
<dbReference type="GO" id="GO:0005634">
    <property type="term" value="C:nucleus"/>
    <property type="evidence" value="ECO:0007669"/>
    <property type="project" value="TreeGrafter"/>
</dbReference>
<dbReference type="OMA" id="KDHYKHG"/>
<dbReference type="PANTHER" id="PTHR12243">
    <property type="entry name" value="MADF DOMAIN TRANSCRIPTION FACTOR"/>
    <property type="match status" value="1"/>
</dbReference>
<feature type="region of interest" description="Disordered" evidence="1">
    <location>
        <begin position="244"/>
        <end position="277"/>
    </location>
</feature>
<gene>
    <name evidence="3" type="primary">Dgri\GH11654</name>
    <name evidence="3" type="ORF">Dgri_GH11654</name>
</gene>
<evidence type="ECO:0000313" key="4">
    <source>
        <dbReference type="Proteomes" id="UP000001070"/>
    </source>
</evidence>
<evidence type="ECO:0000256" key="1">
    <source>
        <dbReference type="SAM" id="MobiDB-lite"/>
    </source>
</evidence>
<dbReference type="AlphaFoldDB" id="B4JCD7"/>
<feature type="compositionally biased region" description="Polar residues" evidence="1">
    <location>
        <begin position="251"/>
        <end position="273"/>
    </location>
</feature>
<proteinExistence type="predicted"/>
<dbReference type="InParanoid" id="B4JCD7"/>
<protein>
    <submittedName>
        <fullName evidence="3">GH11654</fullName>
    </submittedName>
</protein>
<dbReference type="PROSITE" id="PS51029">
    <property type="entry name" value="MADF"/>
    <property type="match status" value="2"/>
</dbReference>
<dbReference type="HOGENOM" id="CLU_047885_0_0_1"/>
<dbReference type="PhylomeDB" id="B4JCD7"/>
<keyword evidence="4" id="KW-1185">Reference proteome</keyword>
<feature type="compositionally biased region" description="Basic and acidic residues" evidence="1">
    <location>
        <begin position="115"/>
        <end position="126"/>
    </location>
</feature>
<dbReference type="GO" id="GO:0005667">
    <property type="term" value="C:transcription regulator complex"/>
    <property type="evidence" value="ECO:0007669"/>
    <property type="project" value="TreeGrafter"/>
</dbReference>
<dbReference type="eggNOG" id="ENOG502TAB8">
    <property type="taxonomic scope" value="Eukaryota"/>
</dbReference>
<feature type="region of interest" description="Disordered" evidence="1">
    <location>
        <begin position="105"/>
        <end position="130"/>
    </location>
</feature>
<organism evidence="4">
    <name type="scientific">Drosophila grimshawi</name>
    <name type="common">Hawaiian fruit fly</name>
    <name type="synonym">Idiomyia grimshawi</name>
    <dbReference type="NCBI Taxonomy" id="7222"/>
    <lineage>
        <taxon>Eukaryota</taxon>
        <taxon>Metazoa</taxon>
        <taxon>Ecdysozoa</taxon>
        <taxon>Arthropoda</taxon>
        <taxon>Hexapoda</taxon>
        <taxon>Insecta</taxon>
        <taxon>Pterygota</taxon>
        <taxon>Neoptera</taxon>
        <taxon>Endopterygota</taxon>
        <taxon>Diptera</taxon>
        <taxon>Brachycera</taxon>
        <taxon>Muscomorpha</taxon>
        <taxon>Ephydroidea</taxon>
        <taxon>Drosophilidae</taxon>
        <taxon>Drosophila</taxon>
        <taxon>Hawaiian Drosophila</taxon>
    </lineage>
</organism>
<dbReference type="FunCoup" id="B4JCD7">
    <property type="interactions" value="48"/>
</dbReference>